<sequence length="173" mass="20199">MNNRFQKRPSRKWTWISPNMKARNAIDFVLSADPTIFFDVDIIGRFNFVSDHRLVMAKALLKKKGHFFRRPQQKTTLNKETFSLSLEQLAVSTELSSYKQLKKAMTLAASAASTKQTKEKHISEATRKLYEERHPLIVFENEASHSLVIPKEFHEDLNPFTQIRYSSDLKELR</sequence>
<evidence type="ECO:0000313" key="1">
    <source>
        <dbReference type="EMBL" id="KIH58365.1"/>
    </source>
</evidence>
<proteinExistence type="predicted"/>
<gene>
    <name evidence="1" type="ORF">ANCDUO_11429</name>
</gene>
<keyword evidence="2" id="KW-1185">Reference proteome</keyword>
<dbReference type="Proteomes" id="UP000054047">
    <property type="component" value="Unassembled WGS sequence"/>
</dbReference>
<dbReference type="EMBL" id="KN733198">
    <property type="protein sequence ID" value="KIH58365.1"/>
    <property type="molecule type" value="Genomic_DNA"/>
</dbReference>
<dbReference type="AlphaFoldDB" id="A0A0C2GBL3"/>
<evidence type="ECO:0000313" key="2">
    <source>
        <dbReference type="Proteomes" id="UP000054047"/>
    </source>
</evidence>
<accession>A0A0C2GBL3</accession>
<reference evidence="1 2" key="1">
    <citation type="submission" date="2013-12" db="EMBL/GenBank/DDBJ databases">
        <title>Draft genome of the parsitic nematode Ancylostoma duodenale.</title>
        <authorList>
            <person name="Mitreva M."/>
        </authorList>
    </citation>
    <scope>NUCLEOTIDE SEQUENCE [LARGE SCALE GENOMIC DNA]</scope>
    <source>
        <strain evidence="1 2">Zhejiang</strain>
    </source>
</reference>
<protein>
    <recommendedName>
        <fullName evidence="3">Endonuclease/exonuclease/phosphatase domain-containing protein</fullName>
    </recommendedName>
</protein>
<name>A0A0C2GBL3_9BILA</name>
<dbReference type="OrthoDB" id="407509at2759"/>
<evidence type="ECO:0008006" key="3">
    <source>
        <dbReference type="Google" id="ProtNLM"/>
    </source>
</evidence>
<organism evidence="1 2">
    <name type="scientific">Ancylostoma duodenale</name>
    <dbReference type="NCBI Taxonomy" id="51022"/>
    <lineage>
        <taxon>Eukaryota</taxon>
        <taxon>Metazoa</taxon>
        <taxon>Ecdysozoa</taxon>
        <taxon>Nematoda</taxon>
        <taxon>Chromadorea</taxon>
        <taxon>Rhabditida</taxon>
        <taxon>Rhabditina</taxon>
        <taxon>Rhabditomorpha</taxon>
        <taxon>Strongyloidea</taxon>
        <taxon>Ancylostomatidae</taxon>
        <taxon>Ancylostomatinae</taxon>
        <taxon>Ancylostoma</taxon>
    </lineage>
</organism>